<organism evidence="8 9">
    <name type="scientific">Roseiterribacter gracilis</name>
    <dbReference type="NCBI Taxonomy" id="2812848"/>
    <lineage>
        <taxon>Bacteria</taxon>
        <taxon>Pseudomonadati</taxon>
        <taxon>Pseudomonadota</taxon>
        <taxon>Alphaproteobacteria</taxon>
        <taxon>Rhodospirillales</taxon>
        <taxon>Roseiterribacteraceae</taxon>
        <taxon>Roseiterribacter</taxon>
    </lineage>
</organism>
<feature type="transmembrane region" description="Helical" evidence="6">
    <location>
        <begin position="212"/>
        <end position="232"/>
    </location>
</feature>
<dbReference type="InterPro" id="IPR037185">
    <property type="entry name" value="EmrE-like"/>
</dbReference>
<feature type="transmembrane region" description="Helical" evidence="6">
    <location>
        <begin position="124"/>
        <end position="143"/>
    </location>
</feature>
<gene>
    <name evidence="8" type="ORF">TMPK1_18750</name>
</gene>
<reference evidence="8" key="1">
    <citation type="submission" date="2021-02" db="EMBL/GenBank/DDBJ databases">
        <title>Genome sequence of Rhodospirillales sp. strain TMPK1 isolated from soil.</title>
        <authorList>
            <person name="Nakai R."/>
            <person name="Kusada H."/>
            <person name="Tamaki H."/>
        </authorList>
    </citation>
    <scope>NUCLEOTIDE SEQUENCE</scope>
    <source>
        <strain evidence="8">TMPK1</strain>
    </source>
</reference>
<comment type="subcellular location">
    <subcellularLocation>
        <location evidence="1">Membrane</location>
        <topology evidence="1">Multi-pass membrane protein</topology>
    </subcellularLocation>
</comment>
<sequence>MNRFAFPAALVGATFLMASSFIAGKILLANVPPFALLGWRFLLAAVALAAIAAILSPKPNFAGLPARGWAVVSAIGVLQTAATMGCMFWAMQTVPPASVAILAFTNPLWVALANRLFFGERLRAVQIAGLVCGVVGVALALGGEFTLNPAELIGLAAAFCWAGATILNQRMTPSLPSWWVSFGQTLIGALLLLLLASLSGEQWPQQLSAVDWGWFVFLAIPGSAISFGLWFVALRMGGATRASAWLFLAPAFTVLLSALILGTPIRPTQALGGVLIALALWLVNRPLR</sequence>
<feature type="transmembrane region" description="Helical" evidence="6">
    <location>
        <begin position="97"/>
        <end position="117"/>
    </location>
</feature>
<evidence type="ECO:0000259" key="7">
    <source>
        <dbReference type="Pfam" id="PF00892"/>
    </source>
</evidence>
<dbReference type="Pfam" id="PF00892">
    <property type="entry name" value="EamA"/>
    <property type="match status" value="2"/>
</dbReference>
<feature type="transmembrane region" description="Helical" evidence="6">
    <location>
        <begin position="68"/>
        <end position="91"/>
    </location>
</feature>
<comment type="caution">
    <text evidence="8">The sequence shown here is derived from an EMBL/GenBank/DDBJ whole genome shotgun (WGS) entry which is preliminary data.</text>
</comment>
<evidence type="ECO:0000256" key="5">
    <source>
        <dbReference type="ARBA" id="ARBA00023136"/>
    </source>
</evidence>
<evidence type="ECO:0000256" key="4">
    <source>
        <dbReference type="ARBA" id="ARBA00022989"/>
    </source>
</evidence>
<keyword evidence="3 6" id="KW-0812">Transmembrane</keyword>
<feature type="domain" description="EamA" evidence="7">
    <location>
        <begin position="10"/>
        <end position="141"/>
    </location>
</feature>
<name>A0A8S8X7I7_9PROT</name>
<dbReference type="InterPro" id="IPR000620">
    <property type="entry name" value="EamA_dom"/>
</dbReference>
<comment type="similarity">
    <text evidence="2">Belongs to the EamA transporter family.</text>
</comment>
<evidence type="ECO:0000256" key="6">
    <source>
        <dbReference type="SAM" id="Phobius"/>
    </source>
</evidence>
<feature type="domain" description="EamA" evidence="7">
    <location>
        <begin position="150"/>
        <end position="284"/>
    </location>
</feature>
<keyword evidence="5 6" id="KW-0472">Membrane</keyword>
<dbReference type="RefSeq" id="WP_420242740.1">
    <property type="nucleotide sequence ID" value="NZ_BOPV01000001.1"/>
</dbReference>
<feature type="transmembrane region" description="Helical" evidence="6">
    <location>
        <begin position="244"/>
        <end position="262"/>
    </location>
</feature>
<dbReference type="SUPFAM" id="SSF103481">
    <property type="entry name" value="Multidrug resistance efflux transporter EmrE"/>
    <property type="match status" value="2"/>
</dbReference>
<evidence type="ECO:0000313" key="8">
    <source>
        <dbReference type="EMBL" id="GIL39638.1"/>
    </source>
</evidence>
<keyword evidence="9" id="KW-1185">Reference proteome</keyword>
<dbReference type="Proteomes" id="UP000681075">
    <property type="component" value="Unassembled WGS sequence"/>
</dbReference>
<dbReference type="PANTHER" id="PTHR32322">
    <property type="entry name" value="INNER MEMBRANE TRANSPORTER"/>
    <property type="match status" value="1"/>
</dbReference>
<dbReference type="AlphaFoldDB" id="A0A8S8X7I7"/>
<dbReference type="Gene3D" id="1.10.3730.20">
    <property type="match status" value="1"/>
</dbReference>
<protein>
    <recommendedName>
        <fullName evidence="7">EamA domain-containing protein</fullName>
    </recommendedName>
</protein>
<feature type="transmembrane region" description="Helical" evidence="6">
    <location>
        <begin position="34"/>
        <end position="56"/>
    </location>
</feature>
<dbReference type="GO" id="GO:0016020">
    <property type="term" value="C:membrane"/>
    <property type="evidence" value="ECO:0007669"/>
    <property type="project" value="UniProtKB-SubCell"/>
</dbReference>
<evidence type="ECO:0000313" key="9">
    <source>
        <dbReference type="Proteomes" id="UP000681075"/>
    </source>
</evidence>
<accession>A0A8S8X7I7</accession>
<feature type="transmembrane region" description="Helical" evidence="6">
    <location>
        <begin position="179"/>
        <end position="200"/>
    </location>
</feature>
<evidence type="ECO:0000256" key="2">
    <source>
        <dbReference type="ARBA" id="ARBA00007362"/>
    </source>
</evidence>
<evidence type="ECO:0000256" key="3">
    <source>
        <dbReference type="ARBA" id="ARBA00022692"/>
    </source>
</evidence>
<feature type="transmembrane region" description="Helical" evidence="6">
    <location>
        <begin position="149"/>
        <end position="167"/>
    </location>
</feature>
<dbReference type="PANTHER" id="PTHR32322:SF2">
    <property type="entry name" value="EAMA DOMAIN-CONTAINING PROTEIN"/>
    <property type="match status" value="1"/>
</dbReference>
<dbReference type="EMBL" id="BOPV01000001">
    <property type="protein sequence ID" value="GIL39638.1"/>
    <property type="molecule type" value="Genomic_DNA"/>
</dbReference>
<feature type="transmembrane region" description="Helical" evidence="6">
    <location>
        <begin position="268"/>
        <end position="284"/>
    </location>
</feature>
<dbReference type="InterPro" id="IPR050638">
    <property type="entry name" value="AA-Vitamin_Transporters"/>
</dbReference>
<evidence type="ECO:0000256" key="1">
    <source>
        <dbReference type="ARBA" id="ARBA00004141"/>
    </source>
</evidence>
<keyword evidence="4 6" id="KW-1133">Transmembrane helix</keyword>
<proteinExistence type="inferred from homology"/>